<organism evidence="1 2">
    <name type="scientific">Skermanella cutis</name>
    <dbReference type="NCBI Taxonomy" id="2775420"/>
    <lineage>
        <taxon>Bacteria</taxon>
        <taxon>Pseudomonadati</taxon>
        <taxon>Pseudomonadota</taxon>
        <taxon>Alphaproteobacteria</taxon>
        <taxon>Rhodospirillales</taxon>
        <taxon>Azospirillaceae</taxon>
        <taxon>Skermanella</taxon>
    </lineage>
</organism>
<accession>A0ABX7BIE6</accession>
<geneLocation type="plasmid" evidence="1 2">
    <name>pTT6-4</name>
</geneLocation>
<evidence type="ECO:0000313" key="2">
    <source>
        <dbReference type="Proteomes" id="UP000595197"/>
    </source>
</evidence>
<name>A0ABX7BIE6_9PROT</name>
<keyword evidence="2" id="KW-1185">Reference proteome</keyword>
<dbReference type="Proteomes" id="UP000595197">
    <property type="component" value="Plasmid pTT6-4"/>
</dbReference>
<evidence type="ECO:0000313" key="1">
    <source>
        <dbReference type="EMBL" id="QQP93973.1"/>
    </source>
</evidence>
<proteinExistence type="predicted"/>
<sequence length="84" mass="9511">MPAPLPVETDTELRYAVALSCELSRKRRRSLYDAWFAARAIALEIRPELDELEAGRRAMMIIAWIMVRQDGDARPSGEPLRLAG</sequence>
<gene>
    <name evidence="1" type="ORF">IGS68_34915</name>
</gene>
<protein>
    <submittedName>
        <fullName evidence="1">Uncharacterized protein</fullName>
    </submittedName>
</protein>
<dbReference type="RefSeq" id="WP_201083800.1">
    <property type="nucleotide sequence ID" value="NZ_CP067424.1"/>
</dbReference>
<keyword evidence="1" id="KW-0614">Plasmid</keyword>
<dbReference type="EMBL" id="CP067424">
    <property type="protein sequence ID" value="QQP93973.1"/>
    <property type="molecule type" value="Genomic_DNA"/>
</dbReference>
<reference evidence="1" key="1">
    <citation type="submission" date="2021-02" db="EMBL/GenBank/DDBJ databases">
        <title>Skermanella TT6 skin isolate.</title>
        <authorList>
            <person name="Lee K."/>
            <person name="Ganzorig M."/>
        </authorList>
    </citation>
    <scope>NUCLEOTIDE SEQUENCE</scope>
    <source>
        <strain evidence="1">TT6</strain>
    </source>
</reference>